<dbReference type="NCBIfam" id="TIGR03891">
    <property type="entry name" value="thiopep_ocin"/>
    <property type="match status" value="1"/>
</dbReference>
<sequence length="1016" mass="119194">MKYNDIERLNFYVLRTPSFPQTNIEEWEKDINTESFRKAIYLSSPDLYDQLILWDEKKLPKEKVDKMKKSLLKYWLRIHFRTIPFGTNAGVSMGQWGDHTQVTLDKKQDKVHARLDMQVIHDIVERLEQKIFIRQFCKFYTNNTIYSTKNKYRYIEPSSKVAMLNYEVISTEKNKYLNSIIKACQSGLKLSSIIEILVNQDISYEDSFDYINELIDSKILVSELSPKVTDKHFQDSIYQFLKEIKIPASKNNNDDVQLITKLISIFEIVQEVNKTHEIGNAIDKIYQILNTIGIISNKKNILQTDLLKGNTSNSLHKNIFKDFKKVIFLAFQIGTEDTIEDLENFKKAFTARYDQQEIPLLLALDPLSGINYPLHSDHDTPDLIEGIQFKSENTSNVVRGSLKWNEFLGKKLIDAVQNNHHSIQLTQDDLAPFLHENKNVPFSMSSLVQIYEDQEKQPIIFNKFTDGPSSSTFIGRFCHLDDQLEESVKAALLQEENFFENQIIAEIAHTPQPRVGNILLRPCLRKYEIPILTPHSTGSEPIYLNDLMISIKNDRIILRSKKYNKEVIPSLSSAHNYNLHKVPLYHFLCDLQYQNVSPSYSWNWGMFTNYDYLPRVMVNNVILSRTSWQLSYDKIFNGKQASINIFRDYLKERKIPEIFTFAERDMELPVFMNEDVSLEILLDHLNKEKNIRVFESLSHQYESIVKDIDGNKHSNEFLIPWNNISSKKNKILPLPTVKNMVIRNFVPGSEWLFYKIYCSPKATDQIIKNVICKFANNLIKKGIIKKWFFMRYSDPDHHIRLRFLTSSENHNISNQVYQLLDKYLTQEMIIHKIVMDTYNREIERYGESTIDHMESIFHFDSECVCSLLKEAELTETVTWKFAIVGVDRILDDFGYNPTEKRDIMNQLAHGYSNMVDEDSKTALKDKYRNNRSDLLNLLTENNDFNKIVNIRTKKTASYIVDIRKLQSEQMVKSLVISYIHMFINRMFASKPNLYESILYYFLHKSYDSLLNMKKLT</sequence>
<accession>A0A3D9CC71</accession>
<organism evidence="3 4">
    <name type="scientific">Chryseobacterium pennae</name>
    <dbReference type="NCBI Taxonomy" id="2258962"/>
    <lineage>
        <taxon>Bacteria</taxon>
        <taxon>Pseudomonadati</taxon>
        <taxon>Bacteroidota</taxon>
        <taxon>Flavobacteriia</taxon>
        <taxon>Flavobacteriales</taxon>
        <taxon>Weeksellaceae</taxon>
        <taxon>Chryseobacterium group</taxon>
        <taxon>Chryseobacterium</taxon>
    </lineage>
</organism>
<evidence type="ECO:0000313" key="4">
    <source>
        <dbReference type="Proteomes" id="UP000256686"/>
    </source>
</evidence>
<gene>
    <name evidence="3" type="ORF">DRF65_07540</name>
</gene>
<evidence type="ECO:0000259" key="2">
    <source>
        <dbReference type="Pfam" id="PF14028"/>
    </source>
</evidence>
<feature type="domain" description="Lantibiotic dehydratase N-terminal" evidence="1">
    <location>
        <begin position="34"/>
        <end position="681"/>
    </location>
</feature>
<dbReference type="Proteomes" id="UP000256686">
    <property type="component" value="Unassembled WGS sequence"/>
</dbReference>
<reference evidence="4" key="1">
    <citation type="submission" date="2018-06" db="EMBL/GenBank/DDBJ databases">
        <authorList>
            <person name="Lum Nde A."/>
            <person name="Hugo C."/>
        </authorList>
    </citation>
    <scope>NUCLEOTIDE SEQUENCE [LARGE SCALE GENOMIC DNA]</scope>
    <source>
        <strain evidence="4">1_F178</strain>
    </source>
</reference>
<comment type="caution">
    <text evidence="3">The sequence shown here is derived from an EMBL/GenBank/DDBJ whole genome shotgun (WGS) entry which is preliminary data.</text>
</comment>
<dbReference type="InterPro" id="IPR023809">
    <property type="entry name" value="Thiopep_bacteriocin_synth_dom"/>
</dbReference>
<dbReference type="RefSeq" id="WP_115970149.1">
    <property type="nucleotide sequence ID" value="NZ_QNVT01000005.1"/>
</dbReference>
<keyword evidence="4" id="KW-1185">Reference proteome</keyword>
<dbReference type="Pfam" id="PF14028">
    <property type="entry name" value="Lant_dehydr_C"/>
    <property type="match status" value="1"/>
</dbReference>
<dbReference type="InterPro" id="IPR006827">
    <property type="entry name" value="Lant_deHydtase_N"/>
</dbReference>
<proteinExistence type="predicted"/>
<evidence type="ECO:0000313" key="3">
    <source>
        <dbReference type="EMBL" id="REC63072.1"/>
    </source>
</evidence>
<dbReference type="Pfam" id="PF04738">
    <property type="entry name" value="Lant_dehydr_N"/>
    <property type="match status" value="1"/>
</dbReference>
<protein>
    <recommendedName>
        <fullName evidence="5">Lantibiotic dehydratase</fullName>
    </recommendedName>
</protein>
<dbReference type="EMBL" id="QNVT01000005">
    <property type="protein sequence ID" value="REC63072.1"/>
    <property type="molecule type" value="Genomic_DNA"/>
</dbReference>
<name>A0A3D9CC71_9FLAO</name>
<feature type="domain" description="Thiopeptide-type bacteriocin biosynthesis" evidence="2">
    <location>
        <begin position="751"/>
        <end position="1006"/>
    </location>
</feature>
<dbReference type="AlphaFoldDB" id="A0A3D9CC71"/>
<evidence type="ECO:0008006" key="5">
    <source>
        <dbReference type="Google" id="ProtNLM"/>
    </source>
</evidence>
<evidence type="ECO:0000259" key="1">
    <source>
        <dbReference type="Pfam" id="PF04738"/>
    </source>
</evidence>